<sequence length="256" mass="27834">MTSTRARTANTTPAAPAKNTTQEKPAAKRATTRPTRSRTKAPAAPARPVSLVKLTKKPRRPALQGPARRGPFLADAQIYATHAARRSGLPIHQIRSWRDHRDNTATKPLSDGSTLHYNHTTRTLTWQAICPMGAIHEYTITTPSTASAARVHANRCQQPHTDLSKIKPLTADELEDLGILHIPGWARPALPGEPETESIPVPLPDREPRALADHLTRSDSSTTETQPLPKDEIAAGLAARVAQADTETAKEHPDHA</sequence>
<protein>
    <submittedName>
        <fullName evidence="2">Uncharacterized protein</fullName>
    </submittedName>
</protein>
<evidence type="ECO:0000313" key="2">
    <source>
        <dbReference type="EMBL" id="MFD1309101.1"/>
    </source>
</evidence>
<dbReference type="RefSeq" id="WP_381328813.1">
    <property type="nucleotide sequence ID" value="NZ_JBHTMM010000033.1"/>
</dbReference>
<evidence type="ECO:0000256" key="1">
    <source>
        <dbReference type="SAM" id="MobiDB-lite"/>
    </source>
</evidence>
<keyword evidence="3" id="KW-1185">Reference proteome</keyword>
<accession>A0ABW3XJB7</accession>
<reference evidence="3" key="1">
    <citation type="journal article" date="2019" name="Int. J. Syst. Evol. Microbiol.">
        <title>The Global Catalogue of Microorganisms (GCM) 10K type strain sequencing project: providing services to taxonomists for standard genome sequencing and annotation.</title>
        <authorList>
            <consortium name="The Broad Institute Genomics Platform"/>
            <consortium name="The Broad Institute Genome Sequencing Center for Infectious Disease"/>
            <person name="Wu L."/>
            <person name="Ma J."/>
        </authorList>
    </citation>
    <scope>NUCLEOTIDE SEQUENCE [LARGE SCALE GENOMIC DNA]</scope>
    <source>
        <strain evidence="3">CGMCC 4.7020</strain>
    </source>
</reference>
<proteinExistence type="predicted"/>
<feature type="compositionally biased region" description="Basic and acidic residues" evidence="1">
    <location>
        <begin position="204"/>
        <end position="217"/>
    </location>
</feature>
<organism evidence="2 3">
    <name type="scientific">Streptomyces kaempferi</name>
    <dbReference type="NCBI Taxonomy" id="333725"/>
    <lineage>
        <taxon>Bacteria</taxon>
        <taxon>Bacillati</taxon>
        <taxon>Actinomycetota</taxon>
        <taxon>Actinomycetes</taxon>
        <taxon>Kitasatosporales</taxon>
        <taxon>Streptomycetaceae</taxon>
        <taxon>Streptomyces</taxon>
    </lineage>
</organism>
<dbReference type="EMBL" id="JBHTMM010000033">
    <property type="protein sequence ID" value="MFD1309101.1"/>
    <property type="molecule type" value="Genomic_DNA"/>
</dbReference>
<dbReference type="Proteomes" id="UP001597058">
    <property type="component" value="Unassembled WGS sequence"/>
</dbReference>
<feature type="region of interest" description="Disordered" evidence="1">
    <location>
        <begin position="188"/>
        <end position="256"/>
    </location>
</feature>
<name>A0ABW3XJB7_9ACTN</name>
<feature type="compositionally biased region" description="Basic and acidic residues" evidence="1">
    <location>
        <begin position="247"/>
        <end position="256"/>
    </location>
</feature>
<evidence type="ECO:0000313" key="3">
    <source>
        <dbReference type="Proteomes" id="UP001597058"/>
    </source>
</evidence>
<comment type="caution">
    <text evidence="2">The sequence shown here is derived from an EMBL/GenBank/DDBJ whole genome shotgun (WGS) entry which is preliminary data.</text>
</comment>
<feature type="compositionally biased region" description="Low complexity" evidence="1">
    <location>
        <begin position="1"/>
        <end position="20"/>
    </location>
</feature>
<gene>
    <name evidence="2" type="ORF">ACFQ5X_24990</name>
</gene>
<feature type="region of interest" description="Disordered" evidence="1">
    <location>
        <begin position="1"/>
        <end position="69"/>
    </location>
</feature>